<gene>
    <name evidence="1" type="ordered locus">Bcell_0177</name>
</gene>
<keyword evidence="2" id="KW-1185">Reference proteome</keyword>
<protein>
    <submittedName>
        <fullName evidence="1">Uncharacterized protein</fullName>
    </submittedName>
</protein>
<sequence length="147" mass="17392">MSLKKGYSYNNKIEGGVKTLDELINYVQYRKEINEFNGICLLDREGNPIILSIVKGVGEDLNSHVKQTGRYFSYVNSIRIAILTNMDEMYFYSDFNKTGVMDEIPFYKIHLDSFTEQDADFLLQFRRTYFLDHCNELYAKWKEQYSN</sequence>
<dbReference type="EMBL" id="CP002394">
    <property type="protein sequence ID" value="ADU28466.1"/>
    <property type="molecule type" value="Genomic_DNA"/>
</dbReference>
<dbReference type="RefSeq" id="WP_013486807.1">
    <property type="nucleotide sequence ID" value="NC_014829.1"/>
</dbReference>
<evidence type="ECO:0000313" key="1">
    <source>
        <dbReference type="EMBL" id="ADU28466.1"/>
    </source>
</evidence>
<name>E6TTC6_EVAC2</name>
<organism evidence="1 2">
    <name type="scientific">Evansella cellulosilytica (strain ATCC 21833 / DSM 2522 / FERM P-1141 / JCM 9156 / N-4)</name>
    <name type="common">Bacillus cellulosilyticus</name>
    <dbReference type="NCBI Taxonomy" id="649639"/>
    <lineage>
        <taxon>Bacteria</taxon>
        <taxon>Bacillati</taxon>
        <taxon>Bacillota</taxon>
        <taxon>Bacilli</taxon>
        <taxon>Bacillales</taxon>
        <taxon>Bacillaceae</taxon>
        <taxon>Evansella</taxon>
    </lineage>
</organism>
<dbReference type="OrthoDB" id="9148007at2"/>
<dbReference type="HOGENOM" id="CLU_1764310_0_0_9"/>
<dbReference type="AlphaFoldDB" id="E6TTC6"/>
<dbReference type="Proteomes" id="UP000001401">
    <property type="component" value="Chromosome"/>
</dbReference>
<dbReference type="eggNOG" id="COG4748">
    <property type="taxonomic scope" value="Bacteria"/>
</dbReference>
<proteinExistence type="predicted"/>
<accession>E6TTC6</accession>
<dbReference type="KEGG" id="bco:Bcell_0177"/>
<evidence type="ECO:0000313" key="2">
    <source>
        <dbReference type="Proteomes" id="UP000001401"/>
    </source>
</evidence>
<reference evidence="1 2" key="1">
    <citation type="submission" date="2010-12" db="EMBL/GenBank/DDBJ databases">
        <title>Complete sequence of Bacillus cellulosilyticus DSM 2522.</title>
        <authorList>
            <consortium name="US DOE Joint Genome Institute"/>
            <person name="Lucas S."/>
            <person name="Copeland A."/>
            <person name="Lapidus A."/>
            <person name="Cheng J.-F."/>
            <person name="Bruce D."/>
            <person name="Goodwin L."/>
            <person name="Pitluck S."/>
            <person name="Chertkov O."/>
            <person name="Detter J.C."/>
            <person name="Han C."/>
            <person name="Tapia R."/>
            <person name="Land M."/>
            <person name="Hauser L."/>
            <person name="Jeffries C."/>
            <person name="Kyrpides N."/>
            <person name="Ivanova N."/>
            <person name="Mikhailova N."/>
            <person name="Brumm P."/>
            <person name="Mead D."/>
            <person name="Woyke T."/>
        </authorList>
    </citation>
    <scope>NUCLEOTIDE SEQUENCE [LARGE SCALE GENOMIC DNA]</scope>
    <source>
        <strain evidence="2">ATCC 21833 / DSM 2522 / FERM P-1141 / JCM 9156 / N-4</strain>
    </source>
</reference>